<proteinExistence type="predicted"/>
<dbReference type="Pfam" id="PF13439">
    <property type="entry name" value="Glyco_transf_4"/>
    <property type="match status" value="1"/>
</dbReference>
<dbReference type="GO" id="GO:0016740">
    <property type="term" value="F:transferase activity"/>
    <property type="evidence" value="ECO:0007669"/>
    <property type="project" value="UniProtKB-KW"/>
</dbReference>
<dbReference type="Proteomes" id="UP000198882">
    <property type="component" value="Unassembled WGS sequence"/>
</dbReference>
<dbReference type="EMBL" id="FNFE01000001">
    <property type="protein sequence ID" value="SDJ48285.1"/>
    <property type="molecule type" value="Genomic_DNA"/>
</dbReference>
<keyword evidence="3" id="KW-1185">Reference proteome</keyword>
<accession>A0A1G8U5A2</accession>
<dbReference type="SUPFAM" id="SSF53756">
    <property type="entry name" value="UDP-Glycosyltransferase/glycogen phosphorylase"/>
    <property type="match status" value="1"/>
</dbReference>
<gene>
    <name evidence="2" type="ORF">SAMN04515672_0719</name>
</gene>
<dbReference type="CDD" id="cd03801">
    <property type="entry name" value="GT4_PimA-like"/>
    <property type="match status" value="1"/>
</dbReference>
<evidence type="ECO:0000259" key="1">
    <source>
        <dbReference type="Pfam" id="PF13439"/>
    </source>
</evidence>
<keyword evidence="2" id="KW-0808">Transferase</keyword>
<evidence type="ECO:0000313" key="3">
    <source>
        <dbReference type="Proteomes" id="UP000198882"/>
    </source>
</evidence>
<evidence type="ECO:0000313" key="2">
    <source>
        <dbReference type="EMBL" id="SDJ48285.1"/>
    </source>
</evidence>
<dbReference type="STRING" id="1095776.SAMN04515672_0719"/>
<feature type="domain" description="Glycosyltransferase subfamily 4-like N-terminal" evidence="1">
    <location>
        <begin position="2"/>
        <end position="151"/>
    </location>
</feature>
<dbReference type="InterPro" id="IPR028098">
    <property type="entry name" value="Glyco_trans_4-like_N"/>
</dbReference>
<dbReference type="Pfam" id="PF13692">
    <property type="entry name" value="Glyco_trans_1_4"/>
    <property type="match status" value="1"/>
</dbReference>
<sequence length="340" mass="38037">MLATALRDRGYDVSVLTLKYGSTQRKTVDGIDVFCAIPDVRGVSRAPFKLIQTVRGLRSIDADVYYVRGNDFLCMATASYACMSGGGFVYAVANDSNVDPALLESRGVLRYPYIRAMRSADTVVAQTSHQQQLLSEEHGIDAPIIPNGYDVPPESELIAHADREHVLWVGSMDPDQKRPERFLALARQLPEIQFRMIGPPDNDHPDYSKKIAADARTLSNLDFLGFVDPDEIHDHYRDAIALVNTSDYEGFPNVFLEAWRYATPVVSLHHTLDGILIDEPVGIHAGSMNALVEAIEQLAVDTSVCERLGFGGRRHMIDHYAFDRLLDRYERVLTDVSRRN</sequence>
<organism evidence="2 3">
    <name type="scientific">Natronorubrum texcoconense</name>
    <dbReference type="NCBI Taxonomy" id="1095776"/>
    <lineage>
        <taxon>Archaea</taxon>
        <taxon>Methanobacteriati</taxon>
        <taxon>Methanobacteriota</taxon>
        <taxon>Stenosarchaea group</taxon>
        <taxon>Halobacteria</taxon>
        <taxon>Halobacteriales</taxon>
        <taxon>Natrialbaceae</taxon>
        <taxon>Natronorubrum</taxon>
    </lineage>
</organism>
<dbReference type="PANTHER" id="PTHR12526">
    <property type="entry name" value="GLYCOSYLTRANSFERASE"/>
    <property type="match status" value="1"/>
</dbReference>
<dbReference type="Gene3D" id="3.40.50.2000">
    <property type="entry name" value="Glycogen Phosphorylase B"/>
    <property type="match status" value="2"/>
</dbReference>
<reference evidence="3" key="1">
    <citation type="submission" date="2016-10" db="EMBL/GenBank/DDBJ databases">
        <authorList>
            <person name="Varghese N."/>
            <person name="Submissions S."/>
        </authorList>
    </citation>
    <scope>NUCLEOTIDE SEQUENCE [LARGE SCALE GENOMIC DNA]</scope>
    <source>
        <strain evidence="3">B4,CECT 8067,JCM 17497</strain>
    </source>
</reference>
<dbReference type="AlphaFoldDB" id="A0A1G8U5A2"/>
<name>A0A1G8U5A2_9EURY</name>
<dbReference type="OrthoDB" id="132546at2157"/>
<protein>
    <submittedName>
        <fullName evidence="2">Glycosyltransferase involved in cell wall bisynthesis</fullName>
    </submittedName>
</protein>